<dbReference type="PROSITE" id="PS50011">
    <property type="entry name" value="PROTEIN_KINASE_DOM"/>
    <property type="match status" value="1"/>
</dbReference>
<dbReference type="AlphaFoldDB" id="A0AAN7Z2B6"/>
<keyword evidence="2" id="KW-0723">Serine/threonine-protein kinase</keyword>
<sequence length="904" mass="102818">MATSTREQVRQLCRNFTDWVQRNVQQGIDGNDMEMDYVSYSKLKDYWTHDRIGIILGSYDREVDIDMVQHSFIQVISILTYISDDIHRWTEYLVYFYRTETDDDSLPLPTYDARLRRIPAPFEHFLSDGPQAWWQFSTHQWKFLPLNFKRKDRIIDRVHDPRTLDPRYIIPVTVESELSQRPGGSARVVKVLPHEASGLQPEKGSITLKIYDKDRYNQEFLHERHIYTTIRNMRRTATIDVSRYFLGYYGCYVQGNKCVLVIEYANQGSLLEFFRKNWHLPRTGEEAQDLWHRLGQLIKGLALLHNGGKYNSSLHQDIKPANIFVFEDGSTGELCFKFGDFGTSSVTPISENGDTIGDDHGGTKMYSAPELCGIDDEVHMAEKITWSADIWSFGCVLLDFGVWMALHERGRIEFRKERVEETRSLKRNSLSNAGYDGAFHNGEKILTAVNNKINEISRLDSAVARLVGHMMEFIQREMLRPDNMERLNAQQLQARFQDAIAGLGSPQFHSVRRVPSQISQDSISRSRTSIGPNRDTIFLENSSSREEEAVRNRDPQRSATCFPQTQVIDDGYSRVCFSPVSVSRSQSVTLPYQRAPTPPSSSSNQSGPLGLRREFTVKSGSTVVRHSKATSAPNGTSEHTIEDVLEWIPKIKAQQSSMPKWLEKTLERVRGRDQCFIFDNSVSMTQHWTDVKRTGDALTYVLKGVDPDGFEVHMTNGGGSIKRKDRKGLFEGFGFLDTHCPRADSGYCAMESVLSNILDTVLKKALSSPSGFNLWGSGKIKGISVYIFTNGIWERRRSHDGSAREAGGVENAIKSAVKILQDAKKMRPFLSIQFISFGNDTEGRRRMDWLDDDIKEITDGWDIVDTTHHTEGVEKMIIGAISGEMDGDKHSKATNRESIGVTET</sequence>
<evidence type="ECO:0000256" key="5">
    <source>
        <dbReference type="ARBA" id="ARBA00022777"/>
    </source>
</evidence>
<evidence type="ECO:0000256" key="6">
    <source>
        <dbReference type="ARBA" id="ARBA00022840"/>
    </source>
</evidence>
<feature type="compositionally biased region" description="Basic and acidic residues" evidence="9">
    <location>
        <begin position="886"/>
        <end position="895"/>
    </location>
</feature>
<evidence type="ECO:0000256" key="1">
    <source>
        <dbReference type="ARBA" id="ARBA00012513"/>
    </source>
</evidence>
<organism evidence="11 12">
    <name type="scientific">Xylaria bambusicola</name>
    <dbReference type="NCBI Taxonomy" id="326684"/>
    <lineage>
        <taxon>Eukaryota</taxon>
        <taxon>Fungi</taxon>
        <taxon>Dikarya</taxon>
        <taxon>Ascomycota</taxon>
        <taxon>Pezizomycotina</taxon>
        <taxon>Sordariomycetes</taxon>
        <taxon>Xylariomycetidae</taxon>
        <taxon>Xylariales</taxon>
        <taxon>Xylariaceae</taxon>
        <taxon>Xylaria</taxon>
    </lineage>
</organism>
<evidence type="ECO:0000313" key="12">
    <source>
        <dbReference type="Proteomes" id="UP001305414"/>
    </source>
</evidence>
<dbReference type="InterPro" id="IPR050660">
    <property type="entry name" value="NEK_Ser/Thr_kinase"/>
</dbReference>
<dbReference type="InterPro" id="IPR000719">
    <property type="entry name" value="Prot_kinase_dom"/>
</dbReference>
<dbReference type="GO" id="GO:0005524">
    <property type="term" value="F:ATP binding"/>
    <property type="evidence" value="ECO:0007669"/>
    <property type="project" value="UniProtKB-KW"/>
</dbReference>
<evidence type="ECO:0000256" key="9">
    <source>
        <dbReference type="SAM" id="MobiDB-lite"/>
    </source>
</evidence>
<name>A0AAN7Z2B6_9PEZI</name>
<keyword evidence="6" id="KW-0067">ATP-binding</keyword>
<keyword evidence="5" id="KW-0418">Kinase</keyword>
<dbReference type="PANTHER" id="PTHR43671:SF98">
    <property type="entry name" value="SERINE_THREONINE-PROTEIN KINASE NEK11"/>
    <property type="match status" value="1"/>
</dbReference>
<gene>
    <name evidence="11" type="ORF">RRF57_002272</name>
</gene>
<dbReference type="GO" id="GO:0004674">
    <property type="term" value="F:protein serine/threonine kinase activity"/>
    <property type="evidence" value="ECO:0007669"/>
    <property type="project" value="UniProtKB-KW"/>
</dbReference>
<dbReference type="GO" id="GO:0005634">
    <property type="term" value="C:nucleus"/>
    <property type="evidence" value="ECO:0007669"/>
    <property type="project" value="TreeGrafter"/>
</dbReference>
<evidence type="ECO:0000256" key="4">
    <source>
        <dbReference type="ARBA" id="ARBA00022741"/>
    </source>
</evidence>
<feature type="domain" description="Protein kinase" evidence="10">
    <location>
        <begin position="174"/>
        <end position="500"/>
    </location>
</feature>
<evidence type="ECO:0000256" key="3">
    <source>
        <dbReference type="ARBA" id="ARBA00022679"/>
    </source>
</evidence>
<keyword evidence="4" id="KW-0547">Nucleotide-binding</keyword>
<proteinExistence type="predicted"/>
<evidence type="ECO:0000313" key="11">
    <source>
        <dbReference type="EMBL" id="KAK5626557.1"/>
    </source>
</evidence>
<evidence type="ECO:0000256" key="2">
    <source>
        <dbReference type="ARBA" id="ARBA00022527"/>
    </source>
</evidence>
<evidence type="ECO:0000259" key="10">
    <source>
        <dbReference type="PROSITE" id="PS50011"/>
    </source>
</evidence>
<comment type="catalytic activity">
    <reaction evidence="7">
        <text>L-threonyl-[protein] + ATP = O-phospho-L-threonyl-[protein] + ADP + H(+)</text>
        <dbReference type="Rhea" id="RHEA:46608"/>
        <dbReference type="Rhea" id="RHEA-COMP:11060"/>
        <dbReference type="Rhea" id="RHEA-COMP:11605"/>
        <dbReference type="ChEBI" id="CHEBI:15378"/>
        <dbReference type="ChEBI" id="CHEBI:30013"/>
        <dbReference type="ChEBI" id="CHEBI:30616"/>
        <dbReference type="ChEBI" id="CHEBI:61977"/>
        <dbReference type="ChEBI" id="CHEBI:456216"/>
        <dbReference type="EC" id="2.7.11.1"/>
    </reaction>
</comment>
<dbReference type="SMART" id="SM00220">
    <property type="entry name" value="S_TKc"/>
    <property type="match status" value="1"/>
</dbReference>
<dbReference type="Proteomes" id="UP001305414">
    <property type="component" value="Unassembled WGS sequence"/>
</dbReference>
<evidence type="ECO:0000256" key="8">
    <source>
        <dbReference type="ARBA" id="ARBA00048679"/>
    </source>
</evidence>
<accession>A0AAN7Z2B6</accession>
<reference evidence="11 12" key="1">
    <citation type="submission" date="2023-10" db="EMBL/GenBank/DDBJ databases">
        <title>Draft genome sequence of Xylaria bambusicola isolate GMP-LS, the root and basal stem rot pathogen of sugarcane in Indonesia.</title>
        <authorList>
            <person name="Selvaraj P."/>
            <person name="Muralishankar V."/>
            <person name="Muruganantham S."/>
            <person name="Sp S."/>
            <person name="Haryani S."/>
            <person name="Lau K.J.X."/>
            <person name="Naqvi N.I."/>
        </authorList>
    </citation>
    <scope>NUCLEOTIDE SEQUENCE [LARGE SCALE GENOMIC DNA]</scope>
    <source>
        <strain evidence="11">GMP-LS</strain>
    </source>
</reference>
<dbReference type="CDD" id="cd00180">
    <property type="entry name" value="PKc"/>
    <property type="match status" value="1"/>
</dbReference>
<dbReference type="Gene3D" id="1.10.510.10">
    <property type="entry name" value="Transferase(Phosphotransferase) domain 1"/>
    <property type="match status" value="1"/>
</dbReference>
<dbReference type="EMBL" id="JAWHQM010000003">
    <property type="protein sequence ID" value="KAK5626557.1"/>
    <property type="molecule type" value="Genomic_DNA"/>
</dbReference>
<feature type="region of interest" description="Disordered" evidence="9">
    <location>
        <begin position="513"/>
        <end position="535"/>
    </location>
</feature>
<protein>
    <recommendedName>
        <fullName evidence="1">non-specific serine/threonine protein kinase</fullName>
        <ecNumber evidence="1">2.7.11.1</ecNumber>
    </recommendedName>
</protein>
<keyword evidence="12" id="KW-1185">Reference proteome</keyword>
<evidence type="ECO:0000256" key="7">
    <source>
        <dbReference type="ARBA" id="ARBA00047899"/>
    </source>
</evidence>
<keyword evidence="3" id="KW-0808">Transferase</keyword>
<feature type="region of interest" description="Disordered" evidence="9">
    <location>
        <begin position="588"/>
        <end position="610"/>
    </location>
</feature>
<dbReference type="PANTHER" id="PTHR43671">
    <property type="entry name" value="SERINE/THREONINE-PROTEIN KINASE NEK"/>
    <property type="match status" value="1"/>
</dbReference>
<feature type="compositionally biased region" description="Low complexity" evidence="9">
    <location>
        <begin position="516"/>
        <end position="530"/>
    </location>
</feature>
<dbReference type="SUPFAM" id="SSF56112">
    <property type="entry name" value="Protein kinase-like (PK-like)"/>
    <property type="match status" value="1"/>
</dbReference>
<dbReference type="Pfam" id="PF00069">
    <property type="entry name" value="Pkinase"/>
    <property type="match status" value="1"/>
</dbReference>
<comment type="catalytic activity">
    <reaction evidence="8">
        <text>L-seryl-[protein] + ATP = O-phospho-L-seryl-[protein] + ADP + H(+)</text>
        <dbReference type="Rhea" id="RHEA:17989"/>
        <dbReference type="Rhea" id="RHEA-COMP:9863"/>
        <dbReference type="Rhea" id="RHEA-COMP:11604"/>
        <dbReference type="ChEBI" id="CHEBI:15378"/>
        <dbReference type="ChEBI" id="CHEBI:29999"/>
        <dbReference type="ChEBI" id="CHEBI:30616"/>
        <dbReference type="ChEBI" id="CHEBI:83421"/>
        <dbReference type="ChEBI" id="CHEBI:456216"/>
        <dbReference type="EC" id="2.7.11.1"/>
    </reaction>
</comment>
<feature type="region of interest" description="Disordered" evidence="9">
    <location>
        <begin position="884"/>
        <end position="904"/>
    </location>
</feature>
<dbReference type="EC" id="2.7.11.1" evidence="1"/>
<dbReference type="InterPro" id="IPR011009">
    <property type="entry name" value="Kinase-like_dom_sf"/>
</dbReference>
<comment type="caution">
    <text evidence="11">The sequence shown here is derived from an EMBL/GenBank/DDBJ whole genome shotgun (WGS) entry which is preliminary data.</text>
</comment>